<dbReference type="SUPFAM" id="SSF55186">
    <property type="entry name" value="ThrRS/AlaRS common domain"/>
    <property type="match status" value="1"/>
</dbReference>
<dbReference type="Proteomes" id="UP000199024">
    <property type="component" value="Unassembled WGS sequence"/>
</dbReference>
<dbReference type="PANTHER" id="PTHR43462:SF1">
    <property type="entry name" value="ALANYL-TRNA EDITING PROTEIN AARSD1"/>
    <property type="match status" value="1"/>
</dbReference>
<dbReference type="GO" id="GO:0046872">
    <property type="term" value="F:metal ion binding"/>
    <property type="evidence" value="ECO:0007669"/>
    <property type="project" value="UniProtKB-KW"/>
</dbReference>
<keyword evidence="9" id="KW-1185">Reference proteome</keyword>
<reference evidence="8 9" key="1">
    <citation type="submission" date="2016-10" db="EMBL/GenBank/DDBJ databases">
        <authorList>
            <person name="de Groot N.N."/>
        </authorList>
    </citation>
    <scope>NUCLEOTIDE SEQUENCE [LARGE SCALE GENOMIC DNA]</scope>
    <source>
        <strain evidence="8 9">DSM 21001</strain>
    </source>
</reference>
<dbReference type="Pfam" id="PF01411">
    <property type="entry name" value="tRNA-synt_2c"/>
    <property type="match status" value="1"/>
</dbReference>
<keyword evidence="8" id="KW-0030">Aminoacyl-tRNA synthetase</keyword>
<dbReference type="GO" id="GO:0006419">
    <property type="term" value="P:alanyl-tRNA aminoacylation"/>
    <property type="evidence" value="ECO:0007669"/>
    <property type="project" value="InterPro"/>
</dbReference>
<proteinExistence type="predicted"/>
<dbReference type="GO" id="GO:0004813">
    <property type="term" value="F:alanine-tRNA ligase activity"/>
    <property type="evidence" value="ECO:0007669"/>
    <property type="project" value="InterPro"/>
</dbReference>
<evidence type="ECO:0000313" key="8">
    <source>
        <dbReference type="EMBL" id="SFS18274.1"/>
    </source>
</evidence>
<evidence type="ECO:0000256" key="2">
    <source>
        <dbReference type="ARBA" id="ARBA00004496"/>
    </source>
</evidence>
<dbReference type="Gene3D" id="3.30.980.10">
    <property type="entry name" value="Threonyl-trna Synthetase, Chain A, domain 2"/>
    <property type="match status" value="1"/>
</dbReference>
<dbReference type="RefSeq" id="WP_089840916.1">
    <property type="nucleotide sequence ID" value="NZ_FOZL01000001.1"/>
</dbReference>
<dbReference type="AlphaFoldDB" id="A0A1I6MRL3"/>
<dbReference type="SUPFAM" id="SSF50447">
    <property type="entry name" value="Translation proteins"/>
    <property type="match status" value="1"/>
</dbReference>
<dbReference type="InterPro" id="IPR009000">
    <property type="entry name" value="Transl_B-barrel_sf"/>
</dbReference>
<dbReference type="PANTHER" id="PTHR43462">
    <property type="entry name" value="ALANYL-TRNA EDITING PROTEIN"/>
    <property type="match status" value="1"/>
</dbReference>
<organism evidence="8 9">
    <name type="scientific">Granulicella pectinivorans</name>
    <dbReference type="NCBI Taxonomy" id="474950"/>
    <lineage>
        <taxon>Bacteria</taxon>
        <taxon>Pseudomonadati</taxon>
        <taxon>Acidobacteriota</taxon>
        <taxon>Terriglobia</taxon>
        <taxon>Terriglobales</taxon>
        <taxon>Acidobacteriaceae</taxon>
        <taxon>Granulicella</taxon>
    </lineage>
</organism>
<dbReference type="InterPro" id="IPR018163">
    <property type="entry name" value="Thr/Ala-tRNA-synth_IIc_edit"/>
</dbReference>
<dbReference type="Pfam" id="PF07973">
    <property type="entry name" value="tRNA_SAD"/>
    <property type="match status" value="1"/>
</dbReference>
<dbReference type="Gene3D" id="2.40.30.130">
    <property type="match status" value="1"/>
</dbReference>
<sequence>MSTAERLYYNAQETLAFEAEVTDIRLESRKDGVNRWQVALDRTAFYPESGGQPWDLGTLEAVARSGARLEVPVLAVVEEDGEVWHVVEKPLMAGTAVTGRVEAARRLDHMQQHTGQHLLSAIFLAELGAATVSFHLGMESSTIDLAVKEVPAADLVRVEEMVNRLIGEDRRVSASVVLPELAEEMLARGQLRKLPERAGEIRVVEIEGVEWNACGGTHVASTGRIGGMVLRRTEKVKQGIRVEFCCGLRAVRMAREDFATTAELGRLLSTGPAELVGKVGGLLDEARAGEKARFALLEELAGHEARAVVRNGRVVETTARDVNYAKLLAWRIAAMGRVAVVKASEGDRATFVMASSSGVDCGAVMKGALSVLGARGGGSPTMAQGAVPAVDAERLVELLRLGLEDERGG</sequence>
<keyword evidence="8" id="KW-0436">Ligase</keyword>
<evidence type="ECO:0000256" key="1">
    <source>
        <dbReference type="ARBA" id="ARBA00001947"/>
    </source>
</evidence>
<dbReference type="InterPro" id="IPR012947">
    <property type="entry name" value="tRNA_SAD"/>
</dbReference>
<evidence type="ECO:0000256" key="3">
    <source>
        <dbReference type="ARBA" id="ARBA00017959"/>
    </source>
</evidence>
<dbReference type="Gene3D" id="3.10.310.40">
    <property type="match status" value="1"/>
</dbReference>
<accession>A0A1I6MRL3</accession>
<dbReference type="STRING" id="474950.SAMN05421771_3406"/>
<dbReference type="SMART" id="SM00863">
    <property type="entry name" value="tRNA_SAD"/>
    <property type="match status" value="1"/>
</dbReference>
<dbReference type="GO" id="GO:0002161">
    <property type="term" value="F:aminoacyl-tRNA deacylase activity"/>
    <property type="evidence" value="ECO:0007669"/>
    <property type="project" value="UniProtKB-ARBA"/>
</dbReference>
<dbReference type="InterPro" id="IPR018164">
    <property type="entry name" value="Ala-tRNA-synth_IIc_N"/>
</dbReference>
<dbReference type="GO" id="GO:0003676">
    <property type="term" value="F:nucleic acid binding"/>
    <property type="evidence" value="ECO:0007669"/>
    <property type="project" value="InterPro"/>
</dbReference>
<dbReference type="InterPro" id="IPR051335">
    <property type="entry name" value="Alanyl-tRNA_Editing_Enzymes"/>
</dbReference>
<comment type="cofactor">
    <cofactor evidence="1">
        <name>Zn(2+)</name>
        <dbReference type="ChEBI" id="CHEBI:29105"/>
    </cofactor>
</comment>
<evidence type="ECO:0000259" key="7">
    <source>
        <dbReference type="PROSITE" id="PS50860"/>
    </source>
</evidence>
<dbReference type="GO" id="GO:0005524">
    <property type="term" value="F:ATP binding"/>
    <property type="evidence" value="ECO:0007669"/>
    <property type="project" value="InterPro"/>
</dbReference>
<keyword evidence="5" id="KW-0862">Zinc</keyword>
<protein>
    <recommendedName>
        <fullName evidence="3">Alanine--tRNA ligase</fullName>
    </recommendedName>
    <alternativeName>
        <fullName evidence="6">Alanyl-tRNA synthetase</fullName>
    </alternativeName>
</protein>
<keyword evidence="4" id="KW-0479">Metal-binding</keyword>
<evidence type="ECO:0000256" key="6">
    <source>
        <dbReference type="ARBA" id="ARBA00032577"/>
    </source>
</evidence>
<evidence type="ECO:0000256" key="4">
    <source>
        <dbReference type="ARBA" id="ARBA00022723"/>
    </source>
</evidence>
<name>A0A1I6MRL3_9BACT</name>
<dbReference type="InterPro" id="IPR018165">
    <property type="entry name" value="Ala-tRNA-synth_IIc_core"/>
</dbReference>
<dbReference type="GO" id="GO:0005737">
    <property type="term" value="C:cytoplasm"/>
    <property type="evidence" value="ECO:0007669"/>
    <property type="project" value="UniProtKB-SubCell"/>
</dbReference>
<gene>
    <name evidence="8" type="ORF">SAMN05421771_3406</name>
</gene>
<dbReference type="EMBL" id="FOZL01000001">
    <property type="protein sequence ID" value="SFS18274.1"/>
    <property type="molecule type" value="Genomic_DNA"/>
</dbReference>
<dbReference type="PROSITE" id="PS50860">
    <property type="entry name" value="AA_TRNA_LIGASE_II_ALA"/>
    <property type="match status" value="1"/>
</dbReference>
<evidence type="ECO:0000256" key="5">
    <source>
        <dbReference type="ARBA" id="ARBA00022833"/>
    </source>
</evidence>
<comment type="subcellular location">
    <subcellularLocation>
        <location evidence="2">Cytoplasm</location>
    </subcellularLocation>
</comment>
<feature type="domain" description="Alanyl-transfer RNA synthetases family profile" evidence="7">
    <location>
        <begin position="1"/>
        <end position="256"/>
    </location>
</feature>
<evidence type="ECO:0000313" key="9">
    <source>
        <dbReference type="Proteomes" id="UP000199024"/>
    </source>
</evidence>